<evidence type="ECO:0000313" key="5">
    <source>
        <dbReference type="EMBL" id="MBB5479434.1"/>
    </source>
</evidence>
<accession>A0A840W001</accession>
<sequence length="153" mass="17150">MRSSEAISSTTGYLLLKLAGLASARMEQALLPLRLRGRDLRVLAFVQDGELTQRDLCRQTGLDRTTMVAVIDELERNGYVRRDRSPSDRRKQFISVTTAGGTALSEALAAVRRTEDDFLAPLREDERLQLHHQLSLLYTAHDPQCRTDQTPAG</sequence>
<dbReference type="PANTHER" id="PTHR42756">
    <property type="entry name" value="TRANSCRIPTIONAL REGULATOR, MARR"/>
    <property type="match status" value="1"/>
</dbReference>
<keyword evidence="6" id="KW-1185">Reference proteome</keyword>
<reference evidence="5 6" key="1">
    <citation type="submission" date="2020-08" db="EMBL/GenBank/DDBJ databases">
        <title>Sequencing the genomes of 1000 actinobacteria strains.</title>
        <authorList>
            <person name="Klenk H.-P."/>
        </authorList>
    </citation>
    <scope>NUCLEOTIDE SEQUENCE [LARGE SCALE GENOMIC DNA]</scope>
    <source>
        <strain evidence="5 6">DSM 103125</strain>
    </source>
</reference>
<dbReference type="AlphaFoldDB" id="A0A840W001"/>
<dbReference type="GO" id="GO:0003677">
    <property type="term" value="F:DNA binding"/>
    <property type="evidence" value="ECO:0007669"/>
    <property type="project" value="UniProtKB-KW"/>
</dbReference>
<dbReference type="PANTHER" id="PTHR42756:SF1">
    <property type="entry name" value="TRANSCRIPTIONAL REPRESSOR OF EMRAB OPERON"/>
    <property type="match status" value="1"/>
</dbReference>
<dbReference type="Gene3D" id="1.10.10.10">
    <property type="entry name" value="Winged helix-like DNA-binding domain superfamily/Winged helix DNA-binding domain"/>
    <property type="match status" value="1"/>
</dbReference>
<evidence type="ECO:0000256" key="3">
    <source>
        <dbReference type="ARBA" id="ARBA00023163"/>
    </source>
</evidence>
<proteinExistence type="predicted"/>
<dbReference type="PROSITE" id="PS50995">
    <property type="entry name" value="HTH_MARR_2"/>
    <property type="match status" value="1"/>
</dbReference>
<keyword evidence="3" id="KW-0804">Transcription</keyword>
<gene>
    <name evidence="5" type="ORF">HNR20_003939</name>
</gene>
<feature type="domain" description="HTH marR-type" evidence="4">
    <location>
        <begin position="1"/>
        <end position="139"/>
    </location>
</feature>
<keyword evidence="1" id="KW-0805">Transcription regulation</keyword>
<dbReference type="SUPFAM" id="SSF46785">
    <property type="entry name" value="Winged helix' DNA-binding domain"/>
    <property type="match status" value="1"/>
</dbReference>
<evidence type="ECO:0000259" key="4">
    <source>
        <dbReference type="PROSITE" id="PS50995"/>
    </source>
</evidence>
<protein>
    <submittedName>
        <fullName evidence="5">DNA-binding MarR family transcriptional regulator</fullName>
    </submittedName>
</protein>
<dbReference type="InterPro" id="IPR036390">
    <property type="entry name" value="WH_DNA-bd_sf"/>
</dbReference>
<dbReference type="RefSeq" id="WP_184182061.1">
    <property type="nucleotide sequence ID" value="NZ_BMNF01000007.1"/>
</dbReference>
<dbReference type="EMBL" id="JACHDP010000001">
    <property type="protein sequence ID" value="MBB5479434.1"/>
    <property type="molecule type" value="Genomic_DNA"/>
</dbReference>
<dbReference type="Pfam" id="PF12802">
    <property type="entry name" value="MarR_2"/>
    <property type="match status" value="1"/>
</dbReference>
<evidence type="ECO:0000256" key="1">
    <source>
        <dbReference type="ARBA" id="ARBA00023015"/>
    </source>
</evidence>
<dbReference type="GO" id="GO:0003700">
    <property type="term" value="F:DNA-binding transcription factor activity"/>
    <property type="evidence" value="ECO:0007669"/>
    <property type="project" value="InterPro"/>
</dbReference>
<dbReference type="InterPro" id="IPR036388">
    <property type="entry name" value="WH-like_DNA-bd_sf"/>
</dbReference>
<comment type="caution">
    <text evidence="5">The sequence shown here is derived from an EMBL/GenBank/DDBJ whole genome shotgun (WGS) entry which is preliminary data.</text>
</comment>
<dbReference type="Proteomes" id="UP000586947">
    <property type="component" value="Unassembled WGS sequence"/>
</dbReference>
<dbReference type="InterPro" id="IPR000835">
    <property type="entry name" value="HTH_MarR-typ"/>
</dbReference>
<dbReference type="SMART" id="SM00347">
    <property type="entry name" value="HTH_MARR"/>
    <property type="match status" value="1"/>
</dbReference>
<organism evidence="5 6">
    <name type="scientific">Micromonospora parathelypteridis</name>
    <dbReference type="NCBI Taxonomy" id="1839617"/>
    <lineage>
        <taxon>Bacteria</taxon>
        <taxon>Bacillati</taxon>
        <taxon>Actinomycetota</taxon>
        <taxon>Actinomycetes</taxon>
        <taxon>Micromonosporales</taxon>
        <taxon>Micromonosporaceae</taxon>
        <taxon>Micromonospora</taxon>
    </lineage>
</organism>
<evidence type="ECO:0000256" key="2">
    <source>
        <dbReference type="ARBA" id="ARBA00023125"/>
    </source>
</evidence>
<dbReference type="PRINTS" id="PR00598">
    <property type="entry name" value="HTHMARR"/>
</dbReference>
<name>A0A840W001_9ACTN</name>
<evidence type="ECO:0000313" key="6">
    <source>
        <dbReference type="Proteomes" id="UP000586947"/>
    </source>
</evidence>
<keyword evidence="2 5" id="KW-0238">DNA-binding</keyword>